<dbReference type="Pfam" id="PF12680">
    <property type="entry name" value="SnoaL_2"/>
    <property type="match status" value="1"/>
</dbReference>
<feature type="domain" description="SnoaL-like" evidence="1">
    <location>
        <begin position="5"/>
        <end position="105"/>
    </location>
</feature>
<organism evidence="2 3">
    <name type="scientific">Microbacterium lushaniae</name>
    <dbReference type="NCBI Taxonomy" id="2614639"/>
    <lineage>
        <taxon>Bacteria</taxon>
        <taxon>Bacillati</taxon>
        <taxon>Actinomycetota</taxon>
        <taxon>Actinomycetes</taxon>
        <taxon>Micrococcales</taxon>
        <taxon>Microbacteriaceae</taxon>
        <taxon>Microbacterium</taxon>
    </lineage>
</organism>
<evidence type="ECO:0000259" key="1">
    <source>
        <dbReference type="Pfam" id="PF12680"/>
    </source>
</evidence>
<accession>A0A5J6L0Y7</accession>
<gene>
    <name evidence="2" type="ORF">F6J85_02810</name>
</gene>
<proteinExistence type="predicted"/>
<dbReference type="RefSeq" id="WP_150923734.1">
    <property type="nucleotide sequence ID" value="NZ_CP044232.1"/>
</dbReference>
<dbReference type="EMBL" id="CP044232">
    <property type="protein sequence ID" value="QEW02131.1"/>
    <property type="molecule type" value="Genomic_DNA"/>
</dbReference>
<protein>
    <submittedName>
        <fullName evidence="2">Nuclear transport factor 2 family protein</fullName>
    </submittedName>
</protein>
<dbReference type="KEGG" id="mlz:F6J85_02810"/>
<sequence length="116" mass="12568">MDDIVTGYLATWNARPQERGRLLEEHFAPAVTYTDPLAQVRGRGELGSLIDGVQAQFPGFVFTPVGAPDAHHDQVRFQWGLGPEGVEPVVIGFDVVVLDGEGRVADVRGFLDKVPG</sequence>
<dbReference type="InterPro" id="IPR037401">
    <property type="entry name" value="SnoaL-like"/>
</dbReference>
<dbReference type="AlphaFoldDB" id="A0A5J6L0Y7"/>
<reference evidence="3" key="1">
    <citation type="submission" date="2019-09" db="EMBL/GenBank/DDBJ databases">
        <title>Mumia zhuanghuii sp. nov. isolated from the intestinal contents of plateau pika (Ochotona curzoniae) in the Qinghai-Tibet plateau of China.</title>
        <authorList>
            <person name="Tian Z."/>
        </authorList>
    </citation>
    <scope>NUCLEOTIDE SEQUENCE [LARGE SCALE GENOMIC DNA]</scope>
    <source>
        <strain evidence="3">L-031</strain>
    </source>
</reference>
<name>A0A5J6L0Y7_9MICO</name>
<dbReference type="Gene3D" id="3.10.450.50">
    <property type="match status" value="1"/>
</dbReference>
<evidence type="ECO:0000313" key="2">
    <source>
        <dbReference type="EMBL" id="QEW02131.1"/>
    </source>
</evidence>
<dbReference type="Proteomes" id="UP000325516">
    <property type="component" value="Chromosome"/>
</dbReference>
<keyword evidence="3" id="KW-1185">Reference proteome</keyword>
<dbReference type="InterPro" id="IPR032710">
    <property type="entry name" value="NTF2-like_dom_sf"/>
</dbReference>
<dbReference type="SUPFAM" id="SSF54427">
    <property type="entry name" value="NTF2-like"/>
    <property type="match status" value="1"/>
</dbReference>
<evidence type="ECO:0000313" key="3">
    <source>
        <dbReference type="Proteomes" id="UP000325516"/>
    </source>
</evidence>